<keyword evidence="2" id="KW-1133">Transmembrane helix</keyword>
<evidence type="ECO:0000256" key="2">
    <source>
        <dbReference type="SAM" id="Phobius"/>
    </source>
</evidence>
<evidence type="ECO:0000313" key="3">
    <source>
        <dbReference type="EMBL" id="WBP86549.1"/>
    </source>
</evidence>
<dbReference type="Proteomes" id="UP001212821">
    <property type="component" value="Chromosome"/>
</dbReference>
<organism evidence="3 4">
    <name type="scientific">Kitasatospora cathayae</name>
    <dbReference type="NCBI Taxonomy" id="3004092"/>
    <lineage>
        <taxon>Bacteria</taxon>
        <taxon>Bacillati</taxon>
        <taxon>Actinomycetota</taxon>
        <taxon>Actinomycetes</taxon>
        <taxon>Kitasatosporales</taxon>
        <taxon>Streptomycetaceae</taxon>
        <taxon>Kitasatospora</taxon>
    </lineage>
</organism>
<keyword evidence="2" id="KW-0472">Membrane</keyword>
<name>A0ABY7Q1T3_9ACTN</name>
<proteinExistence type="predicted"/>
<evidence type="ECO:0008006" key="5">
    <source>
        <dbReference type="Google" id="ProtNLM"/>
    </source>
</evidence>
<dbReference type="EMBL" id="CP115450">
    <property type="protein sequence ID" value="WBP86549.1"/>
    <property type="molecule type" value="Genomic_DNA"/>
</dbReference>
<sequence length="53" mass="5584">MNRQLPESSYDPADAPPPPPTPDPTRVWAAYGVSAAAGLHIIAAALVLINRPH</sequence>
<keyword evidence="2" id="KW-0812">Transmembrane</keyword>
<gene>
    <name evidence="3" type="ORF">O1G21_12320</name>
</gene>
<protein>
    <recommendedName>
        <fullName evidence="5">Energy transducer TonB</fullName>
    </recommendedName>
</protein>
<dbReference type="RefSeq" id="WP_270143293.1">
    <property type="nucleotide sequence ID" value="NZ_CP115450.1"/>
</dbReference>
<keyword evidence="4" id="KW-1185">Reference proteome</keyword>
<accession>A0ABY7Q1T3</accession>
<feature type="region of interest" description="Disordered" evidence="1">
    <location>
        <begin position="1"/>
        <end position="26"/>
    </location>
</feature>
<reference evidence="4" key="1">
    <citation type="submission" date="2022-12" db="EMBL/GenBank/DDBJ databases">
        <authorList>
            <person name="Mo P."/>
        </authorList>
    </citation>
    <scope>NUCLEOTIDE SEQUENCE [LARGE SCALE GENOMIC DNA]</scope>
    <source>
        <strain evidence="4">HUAS 3-15</strain>
    </source>
</reference>
<evidence type="ECO:0000313" key="4">
    <source>
        <dbReference type="Proteomes" id="UP001212821"/>
    </source>
</evidence>
<evidence type="ECO:0000256" key="1">
    <source>
        <dbReference type="SAM" id="MobiDB-lite"/>
    </source>
</evidence>
<feature type="compositionally biased region" description="Pro residues" evidence="1">
    <location>
        <begin position="14"/>
        <end position="23"/>
    </location>
</feature>
<feature type="transmembrane region" description="Helical" evidence="2">
    <location>
        <begin position="28"/>
        <end position="49"/>
    </location>
</feature>